<dbReference type="CDD" id="cd16169">
    <property type="entry name" value="Tau138_eWH"/>
    <property type="match status" value="1"/>
</dbReference>
<dbReference type="InterPro" id="IPR056428">
    <property type="entry name" value="WH_GTF3C1"/>
</dbReference>
<dbReference type="InterPro" id="IPR056020">
    <property type="entry name" value="DUF7599"/>
</dbReference>
<feature type="compositionally biased region" description="Low complexity" evidence="1">
    <location>
        <begin position="966"/>
        <end position="976"/>
    </location>
</feature>
<evidence type="ECO:0000259" key="4">
    <source>
        <dbReference type="Pfam" id="PF24101"/>
    </source>
</evidence>
<dbReference type="Pfam" id="PF24538">
    <property type="entry name" value="DUF7599"/>
    <property type="match status" value="1"/>
</dbReference>
<feature type="domain" description="GTF3C1 extended winged-helix" evidence="4">
    <location>
        <begin position="540"/>
        <end position="648"/>
    </location>
</feature>
<feature type="domain" description="General transcription factor 3C polypeptide 1 winged-helix" evidence="3">
    <location>
        <begin position="1"/>
        <end position="104"/>
    </location>
</feature>
<dbReference type="Gramene" id="EES07264">
    <property type="protein sequence ID" value="EES07264"/>
    <property type="gene ID" value="SORBI_3004G239200"/>
</dbReference>
<feature type="region of interest" description="Disordered" evidence="1">
    <location>
        <begin position="959"/>
        <end position="1053"/>
    </location>
</feature>
<dbReference type="InterPro" id="IPR056063">
    <property type="entry name" value="DUF7646"/>
</dbReference>
<dbReference type="GO" id="GO:0006384">
    <property type="term" value="P:transcription initiation at RNA polymerase III promoter"/>
    <property type="evidence" value="ECO:0007669"/>
    <property type="project" value="InterPro"/>
</dbReference>
<organism evidence="9 10">
    <name type="scientific">Sorghum bicolor</name>
    <name type="common">Sorghum</name>
    <name type="synonym">Sorghum vulgare</name>
    <dbReference type="NCBI Taxonomy" id="4558"/>
    <lineage>
        <taxon>Eukaryota</taxon>
        <taxon>Viridiplantae</taxon>
        <taxon>Streptophyta</taxon>
        <taxon>Embryophyta</taxon>
        <taxon>Tracheophyta</taxon>
        <taxon>Spermatophyta</taxon>
        <taxon>Magnoliopsida</taxon>
        <taxon>Liliopsida</taxon>
        <taxon>Poales</taxon>
        <taxon>Poaceae</taxon>
        <taxon>PACMAD clade</taxon>
        <taxon>Panicoideae</taxon>
        <taxon>Andropogonodae</taxon>
        <taxon>Andropogoneae</taxon>
        <taxon>Sorghinae</taxon>
        <taxon>Sorghum</taxon>
    </lineage>
</organism>
<dbReference type="EMBL" id="CM027683">
    <property type="protein sequence ID" value="KAG0534151.1"/>
    <property type="molecule type" value="Genomic_DNA"/>
</dbReference>
<feature type="domain" description="B-block binding subunit of TFIIIC" evidence="2">
    <location>
        <begin position="159"/>
        <end position="224"/>
    </location>
</feature>
<dbReference type="InterPro" id="IPR007309">
    <property type="entry name" value="TFIIIC_Bblock-bd"/>
</dbReference>
<dbReference type="Pfam" id="PF24657">
    <property type="entry name" value="DUF7646"/>
    <property type="match status" value="1"/>
</dbReference>
<feature type="domain" description="DUF7599" evidence="5">
    <location>
        <begin position="268"/>
        <end position="350"/>
    </location>
</feature>
<name>A0A921R5V4_SORBI</name>
<feature type="domain" description="DUF7647" evidence="8">
    <location>
        <begin position="732"/>
        <end position="903"/>
    </location>
</feature>
<evidence type="ECO:0008006" key="11">
    <source>
        <dbReference type="Google" id="ProtNLM"/>
    </source>
</evidence>
<dbReference type="OMA" id="WTSENFT"/>
<evidence type="ECO:0000259" key="6">
    <source>
        <dbReference type="Pfam" id="PF24655"/>
    </source>
</evidence>
<evidence type="ECO:0000313" key="10">
    <source>
        <dbReference type="Proteomes" id="UP000807115"/>
    </source>
</evidence>
<dbReference type="GO" id="GO:0000127">
    <property type="term" value="C:transcription factor TFIIIC complex"/>
    <property type="evidence" value="ECO:0007669"/>
    <property type="project" value="InterPro"/>
</dbReference>
<evidence type="ECO:0000259" key="8">
    <source>
        <dbReference type="Pfam" id="PF24658"/>
    </source>
</evidence>
<reference evidence="9" key="2">
    <citation type="submission" date="2020-10" db="EMBL/GenBank/DDBJ databases">
        <authorList>
            <person name="Cooper E.A."/>
            <person name="Brenton Z.W."/>
            <person name="Flinn B.S."/>
            <person name="Jenkins J."/>
            <person name="Shu S."/>
            <person name="Flowers D."/>
            <person name="Luo F."/>
            <person name="Wang Y."/>
            <person name="Xia P."/>
            <person name="Barry K."/>
            <person name="Daum C."/>
            <person name="Lipzen A."/>
            <person name="Yoshinaga Y."/>
            <person name="Schmutz J."/>
            <person name="Saski C."/>
            <person name="Vermerris W."/>
            <person name="Kresovich S."/>
        </authorList>
    </citation>
    <scope>NUCLEOTIDE SEQUENCE</scope>
</reference>
<evidence type="ECO:0000259" key="5">
    <source>
        <dbReference type="Pfam" id="PF24538"/>
    </source>
</evidence>
<dbReference type="Pfam" id="PF04182">
    <property type="entry name" value="B-block_TFIIIC"/>
    <property type="match status" value="1"/>
</dbReference>
<dbReference type="PANTHER" id="PTHR15180:SF3">
    <property type="entry name" value="B-BLOCK BINDING SUBUNIT OF TFIIIC DOMAIN-CONTAINING PROTEIN"/>
    <property type="match status" value="1"/>
</dbReference>
<dbReference type="InterPro" id="IPR044210">
    <property type="entry name" value="Tfc3-like"/>
</dbReference>
<dbReference type="Pfam" id="PF23704">
    <property type="entry name" value="WHD_GTF3C1_N"/>
    <property type="match status" value="1"/>
</dbReference>
<evidence type="ECO:0000313" key="9">
    <source>
        <dbReference type="EMBL" id="KAG0534151.1"/>
    </source>
</evidence>
<dbReference type="InterPro" id="IPR056064">
    <property type="entry name" value="DUF7647"/>
</dbReference>
<dbReference type="Proteomes" id="UP000807115">
    <property type="component" value="Chromosome 4"/>
</dbReference>
<gene>
    <name evidence="9" type="ORF">BDA96_04G254600</name>
</gene>
<dbReference type="InterPro" id="IPR056467">
    <property type="entry name" value="eWH_GTF3C1"/>
</dbReference>
<evidence type="ECO:0000259" key="7">
    <source>
        <dbReference type="Pfam" id="PF24657"/>
    </source>
</evidence>
<comment type="caution">
    <text evidence="9">The sequence shown here is derived from an EMBL/GenBank/DDBJ whole genome shotgun (WGS) entry which is preliminary data.</text>
</comment>
<feature type="domain" description="DUF7646" evidence="7">
    <location>
        <begin position="360"/>
        <end position="444"/>
    </location>
</feature>
<evidence type="ECO:0000256" key="1">
    <source>
        <dbReference type="SAM" id="MobiDB-lite"/>
    </source>
</evidence>
<proteinExistence type="predicted"/>
<dbReference type="PANTHER" id="PTHR15180">
    <property type="entry name" value="GENERAL TRANSCRIPTION FACTOR 3C POLYPEPTIDE 1"/>
    <property type="match status" value="1"/>
</dbReference>
<sequence length="1845" mass="207829">MDVLVSVALDEVCASLSAGLPVTGLWTRLSGEFEAAGLPLGLSVKSILFARLIALPHISLMERKQGKPDDTLVHSAAKTVEAAERRGALLFASPDLRDKFLGIYDHRYSASKLSTKQKETLERVGASRTSGVTQKSLWESIGMETKESIGMEPNQSINMKPSKRICMKANNFHYVVKTLQSQGLIVGKQAIVKSNDVGGETEYGSRNSLIVSTNLLYLSRYAKELNMNSNQRIEIAMPKLGRDEEINIDVLHEDENLSVDYKNYVSIHDYLPAMKDICDKLEEASGKVLAVSDIKKDLSYKMPRGHRAWRNVLHRLLDAQLVEEIGVKVDDEVIRCLRLLKKFNPNEVKRESTASNFKLGNKCLVTDQFMELPLENSIYEMIHAEGPKGATLVELCRRLGGKYNPKMLIRRVSSMLEKFNLISQAEVVGKTKQYRYWTSENFSLYKASTTLQNCDALWDYDYCPNLWSSVPSKESDSLSPQDDSCVNNKFLFQEDCCDTVVVHHVLSNREASVGVSQPVGQDTTISGKVALQRNRHLCSTSTSDDRQKRILHILKKKNFVLMVELHKWLQKLGKENGKIMDRKTLIRTLNNLQQEGSCKCIKINVPIVTNYTGSRSIDVVLNPSVKVVSPELIDQIRNRLRNFDSQSRSGAAAKLNKNQHMAAIHGLRIQRRAKVKKTPVSEAIYANGFIGAKMIRAKLLHKFLWEYVSGLPNWCNLFYCAKEGQHGNKFDQSCQLFSVTEAIEKMPLELFLQVVGSPKVDITITKCSGRTLSEIPISQYNLLMDAHAKGRLSRLINILDKLKLIELVNKHVEDSDVRPRAVTTYSLEIRPYIEEPTPRVIPSSHVSVNHHPKFRHDFVLSKLESVDAYWETLKYCYLTAGLADQNAFPGNCVPEVSRVRSWSSLRVMTTEKRLELQKRLMNESEERLSYKVCRIIAKDLNLSVQQVLCATSKNRHLHEQASISDTQNQQNNNSSTSRKRKRSADEIAMKFIKQKVEASGSSSQRSAKSLLNKEVTERISPPSSAQPGHCCRNGSTPTYDIGTPLHTNEDMESSPLISQSTLLVSKRCMGKKNFFWTSESDRKLLMIYTRYRTIRGAKISRVGWNSISDLPASPAACCKRMSTLRANTKIRIAVNRICNILAIRYNRYLETERRSKTEELLSQIAICSCENFEKFNWDDFDDPKIRSALDEILEFIRVGKMGQTKQISPENERRNDSIIEEIPTEQVVQCAASTSTVVPETGFCEHLESCRPSSVHASKDMAIPCRDHENIIELSKAEITKRDTCKLLAIANALELLKVFFLSSSLGSEAQAALIATFQLYSESEIFTALSFLREKNFMVTGNGMKPVTLSGKFFFNASYSPFPFGSGKKASEFSKWLVGQQKNIVDRTVYLHPDLHCGELVHLFSLVLSGELLISPSLPSGGLGEADEPTSFSPLIEDTSELDCRTHKRKATELKSRSKKQKPLPKIDSDFCYRREKGFPGIQVALTQERTQAYNHIQMLHHKDCLMFTLDREMGCKNVDCQVESSDILSDQNDPSSCRCLLSASHLENSHSGWPWDAMKIYAEQLPSASCNKNEPFFLSSDLFRKAFCVIHQTGEQGVNLREISQALHPLGMQSISLVVDILERFQLVMKVNAYDGMQIVDSIHKPKYHISTLVKYCHCNCLRAPASEVASIEDTRTLHGTVRKLGDGHTLTILNVQRKASSHLRSQNPGGDDESSALHLDSGCCHVCKSHIYHPILPWINGDGSMNGTVYEGLSRRIIGYVMQYPGISEEDVIHRMEVLNPQTCRTLLGKLTADKHLYVRVSDEPVPAAPIMLQSLLRQGHYKEPSKSGRRYFANPMSTSML</sequence>
<dbReference type="GO" id="GO:0003677">
    <property type="term" value="F:DNA binding"/>
    <property type="evidence" value="ECO:0007669"/>
    <property type="project" value="InterPro"/>
</dbReference>
<dbReference type="InterPro" id="IPR056062">
    <property type="entry name" value="DUF7645"/>
</dbReference>
<accession>A0A921R5V4</accession>
<evidence type="ECO:0000259" key="3">
    <source>
        <dbReference type="Pfam" id="PF23704"/>
    </source>
</evidence>
<feature type="domain" description="DUF7645" evidence="6">
    <location>
        <begin position="904"/>
        <end position="961"/>
    </location>
</feature>
<evidence type="ECO:0000259" key="2">
    <source>
        <dbReference type="Pfam" id="PF04182"/>
    </source>
</evidence>
<dbReference type="Pfam" id="PF24658">
    <property type="entry name" value="DUF7647"/>
    <property type="match status" value="1"/>
</dbReference>
<reference evidence="9" key="1">
    <citation type="journal article" date="2019" name="BMC Genomics">
        <title>A new reference genome for Sorghum bicolor reveals high levels of sequence similarity between sweet and grain genotypes: implications for the genetics of sugar metabolism.</title>
        <authorList>
            <person name="Cooper E.A."/>
            <person name="Brenton Z.W."/>
            <person name="Flinn B.S."/>
            <person name="Jenkins J."/>
            <person name="Shu S."/>
            <person name="Flowers D."/>
            <person name="Luo F."/>
            <person name="Wang Y."/>
            <person name="Xia P."/>
            <person name="Barry K."/>
            <person name="Daum C."/>
            <person name="Lipzen A."/>
            <person name="Yoshinaga Y."/>
            <person name="Schmutz J."/>
            <person name="Saski C."/>
            <person name="Vermerris W."/>
            <person name="Kresovich S."/>
        </authorList>
    </citation>
    <scope>NUCLEOTIDE SEQUENCE</scope>
</reference>
<protein>
    <recommendedName>
        <fullName evidence="11">B-block binding subunit of TFIIIC domain-containing protein</fullName>
    </recommendedName>
</protein>
<dbReference type="InterPro" id="IPR035625">
    <property type="entry name" value="Tfc3-like_eWH"/>
</dbReference>
<dbReference type="Pfam" id="PF24655">
    <property type="entry name" value="DUF7645"/>
    <property type="match status" value="1"/>
</dbReference>
<dbReference type="Pfam" id="PF24101">
    <property type="entry name" value="WHD_GTF3C1"/>
    <property type="match status" value="1"/>
</dbReference>
<feature type="compositionally biased region" description="Low complexity" evidence="1">
    <location>
        <begin position="999"/>
        <end position="1009"/>
    </location>
</feature>